<dbReference type="Proteomes" id="UP001501727">
    <property type="component" value="Unassembled WGS sequence"/>
</dbReference>
<dbReference type="RefSeq" id="WP_344758829.1">
    <property type="nucleotide sequence ID" value="NZ_BAAAZU010000004.1"/>
</dbReference>
<keyword evidence="1" id="KW-0732">Signal</keyword>
<dbReference type="EMBL" id="BAAAZU010000004">
    <property type="protein sequence ID" value="GAA3918070.1"/>
    <property type="molecule type" value="Genomic_DNA"/>
</dbReference>
<name>A0ABP7M965_9GAMM</name>
<accession>A0ABP7M965</accession>
<proteinExistence type="predicted"/>
<reference evidence="3" key="1">
    <citation type="journal article" date="2019" name="Int. J. Syst. Evol. Microbiol.">
        <title>The Global Catalogue of Microorganisms (GCM) 10K type strain sequencing project: providing services to taxonomists for standard genome sequencing and annotation.</title>
        <authorList>
            <consortium name="The Broad Institute Genomics Platform"/>
            <consortium name="The Broad Institute Genome Sequencing Center for Infectious Disease"/>
            <person name="Wu L."/>
            <person name="Ma J."/>
        </authorList>
    </citation>
    <scope>NUCLEOTIDE SEQUENCE [LARGE SCALE GENOMIC DNA]</scope>
    <source>
        <strain evidence="3">JCM 16916</strain>
    </source>
</reference>
<organism evidence="2 3">
    <name type="scientific">Luteimonas lutimaris</name>
    <dbReference type="NCBI Taxonomy" id="698645"/>
    <lineage>
        <taxon>Bacteria</taxon>
        <taxon>Pseudomonadati</taxon>
        <taxon>Pseudomonadota</taxon>
        <taxon>Gammaproteobacteria</taxon>
        <taxon>Lysobacterales</taxon>
        <taxon>Lysobacteraceae</taxon>
        <taxon>Luteimonas</taxon>
    </lineage>
</organism>
<evidence type="ECO:0000256" key="1">
    <source>
        <dbReference type="SAM" id="SignalP"/>
    </source>
</evidence>
<evidence type="ECO:0008006" key="4">
    <source>
        <dbReference type="Google" id="ProtNLM"/>
    </source>
</evidence>
<evidence type="ECO:0000313" key="2">
    <source>
        <dbReference type="EMBL" id="GAA3918070.1"/>
    </source>
</evidence>
<protein>
    <recommendedName>
        <fullName evidence="4">Nuclear transport factor 2 family protein</fullName>
    </recommendedName>
</protein>
<sequence length="161" mass="17385">MNFGHIALLTSLTVALTGHAVAQTRDLPKPPTAAEFQKTIPDRGEFTTSSTVKGREAVQQLRSSMGLDAVDLARFNMADPLLTDSTSLQATIRHTESTSRSNALAVPAPDWATAQVAVGDTITQTWSEGGWTYTSTVTWNGSEWELTAFSAEKEKETSPKD</sequence>
<feature type="signal peptide" evidence="1">
    <location>
        <begin position="1"/>
        <end position="22"/>
    </location>
</feature>
<comment type="caution">
    <text evidence="2">The sequence shown here is derived from an EMBL/GenBank/DDBJ whole genome shotgun (WGS) entry which is preliminary data.</text>
</comment>
<evidence type="ECO:0000313" key="3">
    <source>
        <dbReference type="Proteomes" id="UP001501727"/>
    </source>
</evidence>
<keyword evidence="3" id="KW-1185">Reference proteome</keyword>
<feature type="chain" id="PRO_5045753550" description="Nuclear transport factor 2 family protein" evidence="1">
    <location>
        <begin position="23"/>
        <end position="161"/>
    </location>
</feature>
<gene>
    <name evidence="2" type="ORF">GCM10022229_09620</name>
</gene>